<name>A0A9P0AIP9_BEMTA</name>
<dbReference type="Proteomes" id="UP001152759">
    <property type="component" value="Chromosome 6"/>
</dbReference>
<evidence type="ECO:0000256" key="1">
    <source>
        <dbReference type="SAM" id="MobiDB-lite"/>
    </source>
</evidence>
<keyword evidence="3" id="KW-1185">Reference proteome</keyword>
<dbReference type="EMBL" id="OU963867">
    <property type="protein sequence ID" value="CAH0392395.1"/>
    <property type="molecule type" value="Genomic_DNA"/>
</dbReference>
<sequence>MVSVPVNFELKYQLRIVSLANHGACLVSSLSVRDIALNRYPASPCTSTMRCRDINQDMEALRISRQDNPFLQVLASRESLADSLEELESDDVNLMAQQEADVDPLTLPDIHQHMVRSPPPVSWPRSPIFRFDSSQAKFTIHKSGNCAHNSGLKNCDSLDFLQLSKLASLFQDEFPDERESSSQAMDLIGGLSGRKSDVR</sequence>
<reference evidence="2" key="1">
    <citation type="submission" date="2021-12" db="EMBL/GenBank/DDBJ databases">
        <authorList>
            <person name="King R."/>
        </authorList>
    </citation>
    <scope>NUCLEOTIDE SEQUENCE</scope>
</reference>
<feature type="region of interest" description="Disordered" evidence="1">
    <location>
        <begin position="177"/>
        <end position="199"/>
    </location>
</feature>
<gene>
    <name evidence="2" type="ORF">BEMITA_LOCUS10920</name>
</gene>
<protein>
    <submittedName>
        <fullName evidence="2">Uncharacterized protein</fullName>
    </submittedName>
</protein>
<evidence type="ECO:0000313" key="2">
    <source>
        <dbReference type="EMBL" id="CAH0392395.1"/>
    </source>
</evidence>
<evidence type="ECO:0000313" key="3">
    <source>
        <dbReference type="Proteomes" id="UP001152759"/>
    </source>
</evidence>
<accession>A0A9P0AIP9</accession>
<dbReference type="AlphaFoldDB" id="A0A9P0AIP9"/>
<proteinExistence type="predicted"/>
<organism evidence="2 3">
    <name type="scientific">Bemisia tabaci</name>
    <name type="common">Sweetpotato whitefly</name>
    <name type="synonym">Aleurodes tabaci</name>
    <dbReference type="NCBI Taxonomy" id="7038"/>
    <lineage>
        <taxon>Eukaryota</taxon>
        <taxon>Metazoa</taxon>
        <taxon>Ecdysozoa</taxon>
        <taxon>Arthropoda</taxon>
        <taxon>Hexapoda</taxon>
        <taxon>Insecta</taxon>
        <taxon>Pterygota</taxon>
        <taxon>Neoptera</taxon>
        <taxon>Paraneoptera</taxon>
        <taxon>Hemiptera</taxon>
        <taxon>Sternorrhyncha</taxon>
        <taxon>Aleyrodoidea</taxon>
        <taxon>Aleyrodidae</taxon>
        <taxon>Aleyrodinae</taxon>
        <taxon>Bemisia</taxon>
    </lineage>
</organism>